<dbReference type="HOGENOM" id="CLU_3198751_0_0_6"/>
<evidence type="ECO:0000313" key="1">
    <source>
        <dbReference type="EMBL" id="AHB71649.1"/>
    </source>
</evidence>
<evidence type="ECO:0000313" key="2">
    <source>
        <dbReference type="Proteomes" id="UP000018545"/>
    </source>
</evidence>
<protein>
    <submittedName>
        <fullName evidence="1">Uncharacterized protein</fullName>
    </submittedName>
</protein>
<dbReference type="Proteomes" id="UP000018545">
    <property type="component" value="Chromosome"/>
</dbReference>
<proteinExistence type="predicted"/>
<dbReference type="EMBL" id="CP006731">
    <property type="protein sequence ID" value="AHB71649.1"/>
    <property type="molecule type" value="Genomic_DNA"/>
</dbReference>
<accession>V5U4C7</accession>
<sequence length="45" mass="5071">MSIQSGKKWGRRQPSLFRHNCVNSRGRKEVKQNLIVNAAGSACEK</sequence>
<dbReference type="PATRIC" id="fig|1401659.3.peg.3250"/>
<name>V5U4C7_9ENTR</name>
<dbReference type="KEGG" id="csi:P262_04600"/>
<gene>
    <name evidence="1" type="ORF">P262_04600</name>
</gene>
<organism evidence="1 2">
    <name type="scientific">Cronobacter malonaticus</name>
    <dbReference type="NCBI Taxonomy" id="413503"/>
    <lineage>
        <taxon>Bacteria</taxon>
        <taxon>Pseudomonadati</taxon>
        <taxon>Pseudomonadota</taxon>
        <taxon>Gammaproteobacteria</taxon>
        <taxon>Enterobacterales</taxon>
        <taxon>Enterobacteriaceae</taxon>
        <taxon>Cronobacter</taxon>
    </lineage>
</organism>
<reference evidence="1 2" key="1">
    <citation type="journal article" date="2014" name="Genome Announc.">
        <title>Complete Genome Sequence of Cronobacter sakazakii Strain CMCC 45402.</title>
        <authorList>
            <person name="Zhao Z."/>
            <person name="Wang L."/>
            <person name="Wang B."/>
            <person name="Liang H."/>
            <person name="Ye Q."/>
            <person name="Zeng M."/>
        </authorList>
    </citation>
    <scope>NUCLEOTIDE SEQUENCE [LARGE SCALE GENOMIC DNA]</scope>
    <source>
        <strain evidence="2">45402</strain>
    </source>
</reference>
<dbReference type="AlphaFoldDB" id="V5U4C7"/>